<feature type="region of interest" description="Disordered" evidence="1">
    <location>
        <begin position="740"/>
        <end position="842"/>
    </location>
</feature>
<dbReference type="EMBL" id="DF236976">
    <property type="protein sequence ID" value="GAQ79262.1"/>
    <property type="molecule type" value="Genomic_DNA"/>
</dbReference>
<protein>
    <submittedName>
        <fullName evidence="3">Uncharacterized protein</fullName>
    </submittedName>
</protein>
<feature type="compositionally biased region" description="Basic and acidic residues" evidence="1">
    <location>
        <begin position="651"/>
        <end position="660"/>
    </location>
</feature>
<accession>A0A1Y1HNF4</accession>
<dbReference type="AlphaFoldDB" id="A0A1Y1HNF4"/>
<feature type="compositionally biased region" description="Polar residues" evidence="1">
    <location>
        <begin position="776"/>
        <end position="786"/>
    </location>
</feature>
<evidence type="ECO:0000256" key="1">
    <source>
        <dbReference type="SAM" id="MobiDB-lite"/>
    </source>
</evidence>
<evidence type="ECO:0000256" key="2">
    <source>
        <dbReference type="SAM" id="Phobius"/>
    </source>
</evidence>
<feature type="compositionally biased region" description="Gly residues" evidence="1">
    <location>
        <begin position="800"/>
        <end position="810"/>
    </location>
</feature>
<organism evidence="3 4">
    <name type="scientific">Klebsormidium nitens</name>
    <name type="common">Green alga</name>
    <name type="synonym">Ulothrix nitens</name>
    <dbReference type="NCBI Taxonomy" id="105231"/>
    <lineage>
        <taxon>Eukaryota</taxon>
        <taxon>Viridiplantae</taxon>
        <taxon>Streptophyta</taxon>
        <taxon>Klebsormidiophyceae</taxon>
        <taxon>Klebsormidiales</taxon>
        <taxon>Klebsormidiaceae</taxon>
        <taxon>Klebsormidium</taxon>
    </lineage>
</organism>
<feature type="region of interest" description="Disordered" evidence="1">
    <location>
        <begin position="639"/>
        <end position="700"/>
    </location>
</feature>
<name>A0A1Y1HNF4_KLENI</name>
<sequence length="952" mass="106165">MAAFHPSKTPDVAAESIPSIALTKAANIVESGTQNQTNEKAAPSIPHDLRPAGDISIRTRNADPKCERHYVIVVHGTFDPPAPDEKVPKWYQPDPENPKNFCTIVGENLEHLPLGKDAVWRDLPVRAPPKLRSFCCGFIPAEQEQEVPYPFHWDGSNTHAGRIAGGRQLAVLLNTIGKNDPAARIHLVAHSHGGNVVLAGVAKYLRILRKESGQNYNDDIEAAFWRDAKQDHDEIGKPGKITDVIWWWKLNPFLMVHRPFPIVEKTDEETGLRKAKISAGKLTRASFIKRFFRPASYDQENFGGKELYRWAYYSWMDRLLQLGQIRRYKYLRRRWATCPVTNALGNIVFLGTPFYTKIWDDFSTIHVALGILWQTIIVSVTLGVIVTLFRLAVYRRYQSLLGTGSTVFWAVTAVLSFVALTIKRVQDRVFYNGNLYHDPRKPWSDTMRALVVNAGKLDEAALALSTEPVVRAYLLPQIRFYLDPAPWSTWQYPIGRTWYKTLAIWYDDVWLVVWNTLFSLLLLLRWMANFLLVPLLSESTLKLLITMSFGLQNGELDNAHIYAGERLELPSNTHKYQHWNVQQLFAAEESFAPFIEAVEEAAGSDDPSELEAAGHAATVIAEDAPAAVDGMLAERNGMAAERGEGGTGTEGRTELSEVKQDSAAPDPTGDVGEERDGSAGATADFGADSGRNDIPLPPVVEAPPTEMRESWMEKHTMEEKLGNVLRHGSVSGLIMAEADRKEQEENGTAEHTAVSESGGQKIVEDASNGSLGAGASTLSEPQNSASGLRHRSVHKNGSGNANGNGKGGVDTGELEAHAVQSAAKEPDKGKETKEEEGMDLESRNRRREYLQRYRFLWDDQVLEEKARRSETLKRLRAQRTKMSRHPTSSADAFDRELKVTCVMLEERIKEMTGRVELAHGCYFRNPDVIEATAKFLATGKLPKKATRLGLVN</sequence>
<feature type="compositionally biased region" description="Basic and acidic residues" evidence="1">
    <location>
        <begin position="824"/>
        <end position="842"/>
    </location>
</feature>
<feature type="transmembrane region" description="Helical" evidence="2">
    <location>
        <begin position="367"/>
        <end position="393"/>
    </location>
</feature>
<proteinExistence type="predicted"/>
<keyword evidence="2" id="KW-0812">Transmembrane</keyword>
<feature type="region of interest" description="Disordered" evidence="1">
    <location>
        <begin position="32"/>
        <end position="52"/>
    </location>
</feature>
<feature type="transmembrane region" description="Helical" evidence="2">
    <location>
        <begin position="335"/>
        <end position="355"/>
    </location>
</feature>
<dbReference type="Proteomes" id="UP000054558">
    <property type="component" value="Unassembled WGS sequence"/>
</dbReference>
<reference evidence="3 4" key="1">
    <citation type="journal article" date="2014" name="Nat. Commun.">
        <title>Klebsormidium flaccidum genome reveals primary factors for plant terrestrial adaptation.</title>
        <authorList>
            <person name="Hori K."/>
            <person name="Maruyama F."/>
            <person name="Fujisawa T."/>
            <person name="Togashi T."/>
            <person name="Yamamoto N."/>
            <person name="Seo M."/>
            <person name="Sato S."/>
            <person name="Yamada T."/>
            <person name="Mori H."/>
            <person name="Tajima N."/>
            <person name="Moriyama T."/>
            <person name="Ikeuchi M."/>
            <person name="Watanabe M."/>
            <person name="Wada H."/>
            <person name="Kobayashi K."/>
            <person name="Saito M."/>
            <person name="Masuda T."/>
            <person name="Sasaki-Sekimoto Y."/>
            <person name="Mashiguchi K."/>
            <person name="Awai K."/>
            <person name="Shimojima M."/>
            <person name="Masuda S."/>
            <person name="Iwai M."/>
            <person name="Nobusawa T."/>
            <person name="Narise T."/>
            <person name="Kondo S."/>
            <person name="Saito H."/>
            <person name="Sato R."/>
            <person name="Murakawa M."/>
            <person name="Ihara Y."/>
            <person name="Oshima-Yamada Y."/>
            <person name="Ohtaka K."/>
            <person name="Satoh M."/>
            <person name="Sonobe K."/>
            <person name="Ishii M."/>
            <person name="Ohtani R."/>
            <person name="Kanamori-Sato M."/>
            <person name="Honoki R."/>
            <person name="Miyazaki D."/>
            <person name="Mochizuki H."/>
            <person name="Umetsu J."/>
            <person name="Higashi K."/>
            <person name="Shibata D."/>
            <person name="Kamiya Y."/>
            <person name="Sato N."/>
            <person name="Nakamura Y."/>
            <person name="Tabata S."/>
            <person name="Ida S."/>
            <person name="Kurokawa K."/>
            <person name="Ohta H."/>
        </authorList>
    </citation>
    <scope>NUCLEOTIDE SEQUENCE [LARGE SCALE GENOMIC DNA]</scope>
    <source>
        <strain evidence="3 4">NIES-2285</strain>
    </source>
</reference>
<keyword evidence="2" id="KW-0472">Membrane</keyword>
<gene>
    <name evidence="3" type="ORF">KFL_000270210</name>
</gene>
<keyword evidence="2" id="KW-1133">Transmembrane helix</keyword>
<dbReference type="OrthoDB" id="2014200at2759"/>
<evidence type="ECO:0000313" key="3">
    <source>
        <dbReference type="EMBL" id="GAQ79262.1"/>
    </source>
</evidence>
<evidence type="ECO:0000313" key="4">
    <source>
        <dbReference type="Proteomes" id="UP000054558"/>
    </source>
</evidence>
<keyword evidence="4" id="KW-1185">Reference proteome</keyword>
<feature type="transmembrane region" description="Helical" evidence="2">
    <location>
        <begin position="400"/>
        <end position="422"/>
    </location>
</feature>